<protein>
    <submittedName>
        <fullName evidence="3">IS1595 family transposase</fullName>
    </submittedName>
</protein>
<dbReference type="InterPro" id="IPR024445">
    <property type="entry name" value="Tnp_ISXO2-like"/>
</dbReference>
<gene>
    <name evidence="3" type="ORF">JI746_26770</name>
</gene>
<evidence type="ECO:0000313" key="4">
    <source>
        <dbReference type="Proteomes" id="UP000622707"/>
    </source>
</evidence>
<dbReference type="Pfam" id="PF12760">
    <property type="entry name" value="Zn_ribbon_IS1595"/>
    <property type="match status" value="1"/>
</dbReference>
<feature type="region of interest" description="Disordered" evidence="1">
    <location>
        <begin position="381"/>
        <end position="403"/>
    </location>
</feature>
<dbReference type="Proteomes" id="UP000622707">
    <property type="component" value="Unassembled WGS sequence"/>
</dbReference>
<reference evidence="3 4" key="1">
    <citation type="journal article" date="2017" name="Int. J. Syst. Evol. Microbiol.">
        <title>Ramlibacter alkalitolerans sp. nov., alkali-tolerant bacterium isolated from soil of ginseng.</title>
        <authorList>
            <person name="Lee D.H."/>
            <person name="Cha C.J."/>
        </authorList>
    </citation>
    <scope>NUCLEOTIDE SEQUENCE [LARGE SCALE GENOMIC DNA]</scope>
    <source>
        <strain evidence="3 4">KACC 19305</strain>
    </source>
</reference>
<dbReference type="InterPro" id="IPR024442">
    <property type="entry name" value="Transposase_Zn_ribbon"/>
</dbReference>
<proteinExistence type="predicted"/>
<keyword evidence="4" id="KW-1185">Reference proteome</keyword>
<comment type="caution">
    <text evidence="3">The sequence shown here is derived from an EMBL/GenBank/DDBJ whole genome shotgun (WGS) entry which is preliminary data.</text>
</comment>
<evidence type="ECO:0000313" key="3">
    <source>
        <dbReference type="EMBL" id="MBL0428736.1"/>
    </source>
</evidence>
<feature type="domain" description="ISXO2-like transposase" evidence="2">
    <location>
        <begin position="198"/>
        <end position="341"/>
    </location>
</feature>
<feature type="compositionally biased region" description="Basic residues" evidence="1">
    <location>
        <begin position="390"/>
        <end position="403"/>
    </location>
</feature>
<dbReference type="SMART" id="SM01126">
    <property type="entry name" value="DDE_Tnp_IS1595"/>
    <property type="match status" value="1"/>
</dbReference>
<evidence type="ECO:0000259" key="2">
    <source>
        <dbReference type="SMART" id="SM01126"/>
    </source>
</evidence>
<accession>A0ABS1JX70</accession>
<dbReference type="EMBL" id="JAEQND010000022">
    <property type="protein sequence ID" value="MBL0428736.1"/>
    <property type="molecule type" value="Genomic_DNA"/>
</dbReference>
<dbReference type="NCBIfam" id="NF033547">
    <property type="entry name" value="transpos_IS1595"/>
    <property type="match status" value="1"/>
</dbReference>
<dbReference type="RefSeq" id="WP_201693376.1">
    <property type="nucleotide sequence ID" value="NZ_JAEQND010000022.1"/>
</dbReference>
<evidence type="ECO:0000256" key="1">
    <source>
        <dbReference type="SAM" id="MobiDB-lite"/>
    </source>
</evidence>
<organism evidence="3 4">
    <name type="scientific">Ramlibacter alkalitolerans</name>
    <dbReference type="NCBI Taxonomy" id="2039631"/>
    <lineage>
        <taxon>Bacteria</taxon>
        <taxon>Pseudomonadati</taxon>
        <taxon>Pseudomonadota</taxon>
        <taxon>Betaproteobacteria</taxon>
        <taxon>Burkholderiales</taxon>
        <taxon>Comamonadaceae</taxon>
        <taxon>Ramlibacter</taxon>
    </lineage>
</organism>
<sequence length="403" mass="45148">MADAAAFKPLPLRKHTGTAHRRLRPEFSDFGLEDLEKLTELQAVELLAKHFWGSATEMPCPHCGTIDTHYWRRREMRWKCKCCDKTFSVTSGTPFAGHKLPLLKILKITVSWINGASGKPALQLMRDWRVAYGTAFTICHRLRESLVRGHNTGIVCGVHEMDGLDVLGRNHAAKRGKPQVVKSTGKKEFPKHLLKDEQAAGFVGPAKPPKWDKKANQHPDRRILLVTRLRGRSKGMGAVATFVAVAITESAKAVFTLARRHASAESAIMSDEDPSYAAFGSYFAAHETVNHSETFSRDGRISNNLAESFNMRMKRLIRGVYLNVSQKYLADYGCEAAWREDVRELPTSRKLGHLLSMVGRVGVSLWWCGFSHGQHRGHELTVDGELPAKARGRRKGQQPKPPR</sequence>
<name>A0ABS1JX70_9BURK</name>
<dbReference type="Pfam" id="PF12762">
    <property type="entry name" value="DDE_Tnp_IS1595"/>
    <property type="match status" value="1"/>
</dbReference>